<sequence>MQGIRTRKGRSREHAAAIGENGVDGSMTERDASTCAVRCNPLEPLVPQRAPSIGFNRLSSASMRGSSSFERSMVAADLGVSEDCAPRHSDHSGTGEFSRSGSWPGVIPDDLEHMFDCTLNLTNIRRTLEPKDHRPYSDQRSSRFVEAVSRTFSKRSERASPKSAVAALMGLQPPKDKKGSQWEHLIRALRVKRWSQVLASASRQESPESVSDTAEDEAGDKLGKRTCAIVDGVNDPASAKGLDKRFGPQVNRNLRPITATTQYARFRPRSIGKDAKRRLRSSARRIYEESTPPAIVRAGHRDGLDAVNYGLVRIREAGGSVQVYDCVEKETGRMLSVKLIPRDHAAAELYEHLCENGHANFVKIVQVLEDKKLFYILMDFNNTVYLREFYHDSHPRTFTESLIRSIVKHLLNALAYIHRRGMVVAGLSMDSVIIHKTTNGEVVAKISNLDDVCTTTCRHVYNTQENALEAPEVGDGLLTCSSDMWSLGVLLYTLAEGRPPYKQFTSKSYAKRAAAVRGARLTFAAEAWIDAPRMKDFCLRCLQPDHRQRVASAMEAFIHPWIRE</sequence>
<feature type="region of interest" description="Disordered" evidence="9">
    <location>
        <begin position="1"/>
        <end position="29"/>
    </location>
</feature>
<feature type="domain" description="Protein kinase" evidence="10">
    <location>
        <begin position="309"/>
        <end position="562"/>
    </location>
</feature>
<organism evidence="11 12">
    <name type="scientific">Babesia ovata</name>
    <dbReference type="NCBI Taxonomy" id="189622"/>
    <lineage>
        <taxon>Eukaryota</taxon>
        <taxon>Sar</taxon>
        <taxon>Alveolata</taxon>
        <taxon>Apicomplexa</taxon>
        <taxon>Aconoidasida</taxon>
        <taxon>Piroplasmida</taxon>
        <taxon>Babesiidae</taxon>
        <taxon>Babesia</taxon>
    </lineage>
</organism>
<keyword evidence="6" id="KW-0067">ATP-binding</keyword>
<dbReference type="RefSeq" id="XP_028866345.1">
    <property type="nucleotide sequence ID" value="XM_029010512.1"/>
</dbReference>
<evidence type="ECO:0000256" key="4">
    <source>
        <dbReference type="ARBA" id="ARBA00022741"/>
    </source>
</evidence>
<dbReference type="SUPFAM" id="SSF56112">
    <property type="entry name" value="Protein kinase-like (PK-like)"/>
    <property type="match status" value="1"/>
</dbReference>
<comment type="catalytic activity">
    <reaction evidence="7">
        <text>L-threonyl-[protein] + ATP = O-phospho-L-threonyl-[protein] + ADP + H(+)</text>
        <dbReference type="Rhea" id="RHEA:46608"/>
        <dbReference type="Rhea" id="RHEA-COMP:11060"/>
        <dbReference type="Rhea" id="RHEA-COMP:11605"/>
        <dbReference type="ChEBI" id="CHEBI:15378"/>
        <dbReference type="ChEBI" id="CHEBI:30013"/>
        <dbReference type="ChEBI" id="CHEBI:30616"/>
        <dbReference type="ChEBI" id="CHEBI:61977"/>
        <dbReference type="ChEBI" id="CHEBI:456216"/>
        <dbReference type="EC" id="2.7.11.1"/>
    </reaction>
</comment>
<dbReference type="EC" id="2.7.11.1" evidence="1"/>
<evidence type="ECO:0000256" key="3">
    <source>
        <dbReference type="ARBA" id="ARBA00022679"/>
    </source>
</evidence>
<evidence type="ECO:0000313" key="11">
    <source>
        <dbReference type="EMBL" id="GBE60102.1"/>
    </source>
</evidence>
<evidence type="ECO:0000256" key="7">
    <source>
        <dbReference type="ARBA" id="ARBA00047899"/>
    </source>
</evidence>
<comment type="caution">
    <text evidence="11">The sequence shown here is derived from an EMBL/GenBank/DDBJ whole genome shotgun (WGS) entry which is preliminary data.</text>
</comment>
<evidence type="ECO:0000313" key="12">
    <source>
        <dbReference type="Proteomes" id="UP000236319"/>
    </source>
</evidence>
<dbReference type="GO" id="GO:0005737">
    <property type="term" value="C:cytoplasm"/>
    <property type="evidence" value="ECO:0007669"/>
    <property type="project" value="TreeGrafter"/>
</dbReference>
<evidence type="ECO:0000256" key="9">
    <source>
        <dbReference type="SAM" id="MobiDB-lite"/>
    </source>
</evidence>
<evidence type="ECO:0000256" key="8">
    <source>
        <dbReference type="ARBA" id="ARBA00048679"/>
    </source>
</evidence>
<feature type="compositionally biased region" description="Basic residues" evidence="9">
    <location>
        <begin position="1"/>
        <end position="11"/>
    </location>
</feature>
<dbReference type="Proteomes" id="UP000236319">
    <property type="component" value="Unassembled WGS sequence"/>
</dbReference>
<dbReference type="OrthoDB" id="40902at2759"/>
<dbReference type="SMART" id="SM00220">
    <property type="entry name" value="S_TKc"/>
    <property type="match status" value="1"/>
</dbReference>
<dbReference type="Gene3D" id="1.10.510.10">
    <property type="entry name" value="Transferase(Phosphotransferase) domain 1"/>
    <property type="match status" value="1"/>
</dbReference>
<gene>
    <name evidence="11" type="ORF">BOVATA_015950</name>
</gene>
<keyword evidence="4" id="KW-0547">Nucleotide-binding</keyword>
<dbReference type="PANTHER" id="PTHR24361:SF433">
    <property type="entry name" value="PROTEIN KINASE DOMAIN-CONTAINING PROTEIN"/>
    <property type="match status" value="1"/>
</dbReference>
<dbReference type="InterPro" id="IPR011009">
    <property type="entry name" value="Kinase-like_dom_sf"/>
</dbReference>
<evidence type="ECO:0000256" key="1">
    <source>
        <dbReference type="ARBA" id="ARBA00012513"/>
    </source>
</evidence>
<evidence type="ECO:0000259" key="10">
    <source>
        <dbReference type="PROSITE" id="PS50011"/>
    </source>
</evidence>
<feature type="region of interest" description="Disordered" evidence="9">
    <location>
        <begin position="200"/>
        <end position="219"/>
    </location>
</feature>
<keyword evidence="3" id="KW-0808">Transferase</keyword>
<dbReference type="GeneID" id="39873872"/>
<dbReference type="Pfam" id="PF00069">
    <property type="entry name" value="Pkinase"/>
    <property type="match status" value="1"/>
</dbReference>
<reference evidence="11 12" key="1">
    <citation type="journal article" date="2017" name="BMC Genomics">
        <title>Whole-genome assembly of Babesia ovata and comparative genomics between closely related pathogens.</title>
        <authorList>
            <person name="Yamagishi J."/>
            <person name="Asada M."/>
            <person name="Hakimi H."/>
            <person name="Tanaka T.Q."/>
            <person name="Sugimoto C."/>
            <person name="Kawazu S."/>
        </authorList>
    </citation>
    <scope>NUCLEOTIDE SEQUENCE [LARGE SCALE GENOMIC DNA]</scope>
    <source>
        <strain evidence="11 12">Miyake</strain>
    </source>
</reference>
<keyword evidence="5 11" id="KW-0418">Kinase</keyword>
<dbReference type="InterPro" id="IPR000719">
    <property type="entry name" value="Prot_kinase_dom"/>
</dbReference>
<dbReference type="EMBL" id="BDSA01000002">
    <property type="protein sequence ID" value="GBE60102.1"/>
    <property type="molecule type" value="Genomic_DNA"/>
</dbReference>
<feature type="compositionally biased region" description="Polar residues" evidence="9">
    <location>
        <begin position="200"/>
        <end position="212"/>
    </location>
</feature>
<proteinExistence type="predicted"/>
<name>A0A2H6KAT0_9APIC</name>
<dbReference type="AlphaFoldDB" id="A0A2H6KAT0"/>
<keyword evidence="2" id="KW-0723">Serine/threonine-protein kinase</keyword>
<dbReference type="GO" id="GO:0005524">
    <property type="term" value="F:ATP binding"/>
    <property type="evidence" value="ECO:0007669"/>
    <property type="project" value="UniProtKB-KW"/>
</dbReference>
<comment type="catalytic activity">
    <reaction evidence="8">
        <text>L-seryl-[protein] + ATP = O-phospho-L-seryl-[protein] + ADP + H(+)</text>
        <dbReference type="Rhea" id="RHEA:17989"/>
        <dbReference type="Rhea" id="RHEA-COMP:9863"/>
        <dbReference type="Rhea" id="RHEA-COMP:11604"/>
        <dbReference type="ChEBI" id="CHEBI:15378"/>
        <dbReference type="ChEBI" id="CHEBI:29999"/>
        <dbReference type="ChEBI" id="CHEBI:30616"/>
        <dbReference type="ChEBI" id="CHEBI:83421"/>
        <dbReference type="ChEBI" id="CHEBI:456216"/>
        <dbReference type="EC" id="2.7.11.1"/>
    </reaction>
</comment>
<accession>A0A2H6KAT0</accession>
<dbReference type="Gene3D" id="3.30.200.20">
    <property type="entry name" value="Phosphorylase Kinase, domain 1"/>
    <property type="match status" value="1"/>
</dbReference>
<dbReference type="VEuPathDB" id="PiroplasmaDB:BOVATA_015950"/>
<dbReference type="InterPro" id="IPR053235">
    <property type="entry name" value="Ser_Thr_kinase"/>
</dbReference>
<keyword evidence="12" id="KW-1185">Reference proteome</keyword>
<protein>
    <recommendedName>
        <fullName evidence="1">non-specific serine/threonine protein kinase</fullName>
        <ecNumber evidence="1">2.7.11.1</ecNumber>
    </recommendedName>
</protein>
<dbReference type="PROSITE" id="PS50011">
    <property type="entry name" value="PROTEIN_KINASE_DOM"/>
    <property type="match status" value="1"/>
</dbReference>
<dbReference type="GO" id="GO:0004674">
    <property type="term" value="F:protein serine/threonine kinase activity"/>
    <property type="evidence" value="ECO:0007669"/>
    <property type="project" value="UniProtKB-KW"/>
</dbReference>
<dbReference type="PANTHER" id="PTHR24361">
    <property type="entry name" value="MITOGEN-ACTIVATED KINASE KINASE KINASE"/>
    <property type="match status" value="1"/>
</dbReference>
<evidence type="ECO:0000256" key="5">
    <source>
        <dbReference type="ARBA" id="ARBA00022777"/>
    </source>
</evidence>
<evidence type="ECO:0000256" key="6">
    <source>
        <dbReference type="ARBA" id="ARBA00022840"/>
    </source>
</evidence>
<evidence type="ECO:0000256" key="2">
    <source>
        <dbReference type="ARBA" id="ARBA00022527"/>
    </source>
</evidence>